<sequence>MLQTYFLIIRATPSEKNHNRLTVPCVEAHFWVREKSAEGAMQRARFYLEQKDWITEAIELQPTLTSAMEYLPTETERANYREAQRFGIAMRIK</sequence>
<dbReference type="OrthoDB" id="5388775at2"/>
<dbReference type="AlphaFoldDB" id="A0A1L3GPB8"/>
<evidence type="ECO:0000313" key="2">
    <source>
        <dbReference type="Proteomes" id="UP000182517"/>
    </source>
</evidence>
<dbReference type="KEGG" id="pef:A7E78_06480"/>
<evidence type="ECO:0000313" key="1">
    <source>
        <dbReference type="EMBL" id="APG27518.1"/>
    </source>
</evidence>
<dbReference type="RefSeq" id="WP_072283484.1">
    <property type="nucleotide sequence ID" value="NZ_CP015519.1"/>
</dbReference>
<protein>
    <submittedName>
        <fullName evidence="1">Uncharacterized protein</fullName>
    </submittedName>
</protein>
<accession>A0A1L3GPB8</accession>
<organism evidence="1 2">
    <name type="scientific">Syntrophotalea acetylenivorans</name>
    <dbReference type="NCBI Taxonomy" id="1842532"/>
    <lineage>
        <taxon>Bacteria</taxon>
        <taxon>Pseudomonadati</taxon>
        <taxon>Thermodesulfobacteriota</taxon>
        <taxon>Desulfuromonadia</taxon>
        <taxon>Desulfuromonadales</taxon>
        <taxon>Syntrophotaleaceae</taxon>
        <taxon>Syntrophotalea</taxon>
    </lineage>
</organism>
<keyword evidence="2" id="KW-1185">Reference proteome</keyword>
<gene>
    <name evidence="1" type="ORF">A7E78_06480</name>
</gene>
<reference evidence="1 2" key="1">
    <citation type="journal article" date="2017" name="Genome Announc.">
        <title>Complete Genome Sequences of Two Acetylene-Fermenting Pelobacter acetylenicus Strains.</title>
        <authorList>
            <person name="Sutton J.M."/>
            <person name="Baesman S.M."/>
            <person name="Fierst J.L."/>
            <person name="Poret-Peterson A.T."/>
            <person name="Oremland R.S."/>
            <person name="Dunlap D.S."/>
            <person name="Akob D.M."/>
        </authorList>
    </citation>
    <scope>NUCLEOTIDE SEQUENCE [LARGE SCALE GENOMIC DNA]</scope>
    <source>
        <strain evidence="1 2">SFB93</strain>
    </source>
</reference>
<name>A0A1L3GPB8_9BACT</name>
<dbReference type="EMBL" id="CP015519">
    <property type="protein sequence ID" value="APG27518.1"/>
    <property type="molecule type" value="Genomic_DNA"/>
</dbReference>
<proteinExistence type="predicted"/>
<dbReference type="Proteomes" id="UP000182517">
    <property type="component" value="Chromosome"/>
</dbReference>